<dbReference type="EMBL" id="GL832960">
    <property type="protein sequence ID" value="EGD82147.1"/>
    <property type="molecule type" value="Genomic_DNA"/>
</dbReference>
<evidence type="ECO:0000256" key="1">
    <source>
        <dbReference type="ARBA" id="ARBA00022737"/>
    </source>
</evidence>
<dbReference type="PANTHER" id="PTHR45641">
    <property type="entry name" value="TETRATRICOPEPTIDE REPEAT PROTEIN (AFU_ORTHOLOGUE AFUA_6G03870)"/>
    <property type="match status" value="1"/>
</dbReference>
<evidence type="ECO:0000256" key="3">
    <source>
        <dbReference type="SAM" id="MobiDB-lite"/>
    </source>
</evidence>
<dbReference type="SUPFAM" id="SSF48452">
    <property type="entry name" value="TPR-like"/>
    <property type="match status" value="1"/>
</dbReference>
<gene>
    <name evidence="5" type="ORF">PTSG_02821</name>
</gene>
<accession>F2U3F3</accession>
<feature type="compositionally biased region" description="Low complexity" evidence="3">
    <location>
        <begin position="127"/>
        <end position="144"/>
    </location>
</feature>
<dbReference type="InterPro" id="IPR011993">
    <property type="entry name" value="PH-like_dom_sf"/>
</dbReference>
<dbReference type="InterPro" id="IPR001849">
    <property type="entry name" value="PH_domain"/>
</dbReference>
<dbReference type="AlphaFoldDB" id="F2U3F3"/>
<dbReference type="Proteomes" id="UP000007799">
    <property type="component" value="Unassembled WGS sequence"/>
</dbReference>
<name>F2U3F3_SALR5</name>
<dbReference type="KEGG" id="sre:PTSG_02821"/>
<dbReference type="Gene3D" id="2.30.29.30">
    <property type="entry name" value="Pleckstrin-homology domain (PH domain)/Phosphotyrosine-binding domain (PTB)"/>
    <property type="match status" value="1"/>
</dbReference>
<sequence length="244" mass="26382">MTTGDACKQLVALAIRVATLGDKHPSTADTYNSLGNAYAGKREYAKAIASHEKAKDAFGALLGENHPNTAMALANIALVHDDCGNKSQACTCMEQALKVFSATLGPRHPFTQRAERNLQRIRGDGAQGTSQPDQSQQQRAAHASAPLAGWLQKRGLWNTAFRLRWCSLEGGHLVYSRGPQLAERGRIPLATVLSAELAQGDGQELHVAVPGRTFVFRLDERSGRETMLAEWCSAISTRASGRCE</sequence>
<keyword evidence="1" id="KW-0677">Repeat</keyword>
<dbReference type="OrthoDB" id="5986190at2759"/>
<organism evidence="6">
    <name type="scientific">Salpingoeca rosetta (strain ATCC 50818 / BSB-021)</name>
    <dbReference type="NCBI Taxonomy" id="946362"/>
    <lineage>
        <taxon>Eukaryota</taxon>
        <taxon>Choanoflagellata</taxon>
        <taxon>Craspedida</taxon>
        <taxon>Salpingoecidae</taxon>
        <taxon>Salpingoeca</taxon>
    </lineage>
</organism>
<dbReference type="Gene3D" id="1.25.40.10">
    <property type="entry name" value="Tetratricopeptide repeat domain"/>
    <property type="match status" value="1"/>
</dbReference>
<dbReference type="InterPro" id="IPR019734">
    <property type="entry name" value="TPR_rpt"/>
</dbReference>
<dbReference type="eggNOG" id="KOG1840">
    <property type="taxonomic scope" value="Eukaryota"/>
</dbReference>
<evidence type="ECO:0000313" key="6">
    <source>
        <dbReference type="Proteomes" id="UP000007799"/>
    </source>
</evidence>
<dbReference type="SMART" id="SM00233">
    <property type="entry name" value="PH"/>
    <property type="match status" value="1"/>
</dbReference>
<dbReference type="RefSeq" id="XP_004996330.1">
    <property type="nucleotide sequence ID" value="XM_004996273.1"/>
</dbReference>
<proteinExistence type="predicted"/>
<dbReference type="PANTHER" id="PTHR45641:SF1">
    <property type="entry name" value="AAA+ ATPASE DOMAIN-CONTAINING PROTEIN"/>
    <property type="match status" value="1"/>
</dbReference>
<evidence type="ECO:0000256" key="2">
    <source>
        <dbReference type="ARBA" id="ARBA00022803"/>
    </source>
</evidence>
<dbReference type="STRING" id="946362.F2U3F3"/>
<keyword evidence="6" id="KW-1185">Reference proteome</keyword>
<reference evidence="5" key="1">
    <citation type="submission" date="2009-08" db="EMBL/GenBank/DDBJ databases">
        <title>Annotation of Salpingoeca rosetta.</title>
        <authorList>
            <consortium name="The Broad Institute Genome Sequencing Platform"/>
            <person name="Russ C."/>
            <person name="Cuomo C."/>
            <person name="Burger G."/>
            <person name="Gray M.W."/>
            <person name="Holland P.W.H."/>
            <person name="King N."/>
            <person name="Lang F.B.F."/>
            <person name="Roger A.J."/>
            <person name="Ruiz-Trillo I."/>
            <person name="Young S.K."/>
            <person name="Zeng Q."/>
            <person name="Gargeya S."/>
            <person name="Alvarado L."/>
            <person name="Berlin A."/>
            <person name="Chapman S.B."/>
            <person name="Chen Z."/>
            <person name="Freedman E."/>
            <person name="Gellesch M."/>
            <person name="Goldberg J."/>
            <person name="Griggs A."/>
            <person name="Gujja S."/>
            <person name="Heilman E."/>
            <person name="Heiman D."/>
            <person name="Howarth C."/>
            <person name="Mehta T."/>
            <person name="Neiman D."/>
            <person name="Pearson M."/>
            <person name="Roberts A."/>
            <person name="Saif S."/>
            <person name="Shea T."/>
            <person name="Shenoy N."/>
            <person name="Sisk P."/>
            <person name="Stolte C."/>
            <person name="Sykes S."/>
            <person name="White J."/>
            <person name="Yandava C."/>
            <person name="Haas B."/>
            <person name="Nusbaum C."/>
            <person name="Birren B."/>
        </authorList>
    </citation>
    <scope>NUCLEOTIDE SEQUENCE [LARGE SCALE GENOMIC DNA]</scope>
    <source>
        <strain evidence="5">ATCC 50818</strain>
    </source>
</reference>
<feature type="region of interest" description="Disordered" evidence="3">
    <location>
        <begin position="123"/>
        <end position="144"/>
    </location>
</feature>
<evidence type="ECO:0000259" key="4">
    <source>
        <dbReference type="SMART" id="SM00233"/>
    </source>
</evidence>
<keyword evidence="2" id="KW-0802">TPR repeat</keyword>
<evidence type="ECO:0000313" key="5">
    <source>
        <dbReference type="EMBL" id="EGD82147.1"/>
    </source>
</evidence>
<dbReference type="Pfam" id="PF13374">
    <property type="entry name" value="TPR_10"/>
    <property type="match status" value="2"/>
</dbReference>
<dbReference type="InterPro" id="IPR011990">
    <property type="entry name" value="TPR-like_helical_dom_sf"/>
</dbReference>
<dbReference type="SUPFAM" id="SSF50729">
    <property type="entry name" value="PH domain-like"/>
    <property type="match status" value="1"/>
</dbReference>
<feature type="domain" description="PH" evidence="4">
    <location>
        <begin position="145"/>
        <end position="242"/>
    </location>
</feature>
<dbReference type="InParanoid" id="F2U3F3"/>
<dbReference type="GeneID" id="16076916"/>
<dbReference type="SMART" id="SM00028">
    <property type="entry name" value="TPR"/>
    <property type="match status" value="2"/>
</dbReference>
<protein>
    <recommendedName>
        <fullName evidence="4">PH domain-containing protein</fullName>
    </recommendedName>
</protein>